<feature type="compositionally biased region" description="Polar residues" evidence="1">
    <location>
        <begin position="11"/>
        <end position="22"/>
    </location>
</feature>
<reference evidence="2" key="2">
    <citation type="journal article" date="2015" name="Data Brief">
        <title>Shoot transcriptome of the giant reed, Arundo donax.</title>
        <authorList>
            <person name="Barrero R.A."/>
            <person name="Guerrero F.D."/>
            <person name="Moolhuijzen P."/>
            <person name="Goolsby J.A."/>
            <person name="Tidwell J."/>
            <person name="Bellgard S.E."/>
            <person name="Bellgard M.I."/>
        </authorList>
    </citation>
    <scope>NUCLEOTIDE SEQUENCE</scope>
    <source>
        <tissue evidence="2">Shoot tissue taken approximately 20 cm above the soil surface</tissue>
    </source>
</reference>
<evidence type="ECO:0000256" key="1">
    <source>
        <dbReference type="SAM" id="MobiDB-lite"/>
    </source>
</evidence>
<dbReference type="EMBL" id="GBRH01198846">
    <property type="protein sequence ID" value="JAD99049.1"/>
    <property type="molecule type" value="Transcribed_RNA"/>
</dbReference>
<evidence type="ECO:0000313" key="2">
    <source>
        <dbReference type="EMBL" id="JAD99049.1"/>
    </source>
</evidence>
<protein>
    <submittedName>
        <fullName evidence="2">Uncharacterized protein</fullName>
    </submittedName>
</protein>
<dbReference type="AlphaFoldDB" id="A0A0A9EE65"/>
<reference evidence="2" key="1">
    <citation type="submission" date="2014-09" db="EMBL/GenBank/DDBJ databases">
        <authorList>
            <person name="Magalhaes I.L.F."/>
            <person name="Oliveira U."/>
            <person name="Santos F.R."/>
            <person name="Vidigal T.H.D.A."/>
            <person name="Brescovit A.D."/>
            <person name="Santos A.J."/>
        </authorList>
    </citation>
    <scope>NUCLEOTIDE SEQUENCE</scope>
    <source>
        <tissue evidence="2">Shoot tissue taken approximately 20 cm above the soil surface</tissue>
    </source>
</reference>
<name>A0A0A9EE65_ARUDO</name>
<proteinExistence type="predicted"/>
<feature type="compositionally biased region" description="Low complexity" evidence="1">
    <location>
        <begin position="26"/>
        <end position="40"/>
    </location>
</feature>
<accession>A0A0A9EE65</accession>
<sequence>MRVALWPSRGSAASTWSSTRSPSGRPLPSSALGTSSGSSAPPAPRPPP</sequence>
<feature type="region of interest" description="Disordered" evidence="1">
    <location>
        <begin position="1"/>
        <end position="48"/>
    </location>
</feature>
<organism evidence="2">
    <name type="scientific">Arundo donax</name>
    <name type="common">Giant reed</name>
    <name type="synonym">Donax arundinaceus</name>
    <dbReference type="NCBI Taxonomy" id="35708"/>
    <lineage>
        <taxon>Eukaryota</taxon>
        <taxon>Viridiplantae</taxon>
        <taxon>Streptophyta</taxon>
        <taxon>Embryophyta</taxon>
        <taxon>Tracheophyta</taxon>
        <taxon>Spermatophyta</taxon>
        <taxon>Magnoliopsida</taxon>
        <taxon>Liliopsida</taxon>
        <taxon>Poales</taxon>
        <taxon>Poaceae</taxon>
        <taxon>PACMAD clade</taxon>
        <taxon>Arundinoideae</taxon>
        <taxon>Arundineae</taxon>
        <taxon>Arundo</taxon>
    </lineage>
</organism>